<protein>
    <recommendedName>
        <fullName evidence="6">Neurotransmitter-gated ion-channel ligand-binding domain-containing protein</fullName>
    </recommendedName>
</protein>
<evidence type="ECO:0000256" key="3">
    <source>
        <dbReference type="ARBA" id="ARBA00022989"/>
    </source>
</evidence>
<keyword evidence="2 5" id="KW-0812">Transmembrane</keyword>
<feature type="transmembrane region" description="Helical" evidence="5">
    <location>
        <begin position="335"/>
        <end position="356"/>
    </location>
</feature>
<feature type="transmembrane region" description="Helical" evidence="5">
    <location>
        <begin position="308"/>
        <end position="329"/>
    </location>
</feature>
<dbReference type="Gene3D" id="1.20.58.390">
    <property type="entry name" value="Neurotransmitter-gated ion-channel transmembrane domain"/>
    <property type="match status" value="1"/>
</dbReference>
<name>A0A7S1ZVF6_TRICV</name>
<feature type="transmembrane region" description="Helical" evidence="5">
    <location>
        <begin position="245"/>
        <end position="265"/>
    </location>
</feature>
<evidence type="ECO:0000313" key="7">
    <source>
        <dbReference type="EMBL" id="CAD9350283.1"/>
    </source>
</evidence>
<dbReference type="GO" id="GO:0005230">
    <property type="term" value="F:extracellular ligand-gated monoatomic ion channel activity"/>
    <property type="evidence" value="ECO:0007669"/>
    <property type="project" value="InterPro"/>
</dbReference>
<dbReference type="GO" id="GO:0016020">
    <property type="term" value="C:membrane"/>
    <property type="evidence" value="ECO:0007669"/>
    <property type="project" value="UniProtKB-SubCell"/>
</dbReference>
<dbReference type="SUPFAM" id="SSF63712">
    <property type="entry name" value="Nicotinic receptor ligand binding domain-like"/>
    <property type="match status" value="1"/>
</dbReference>
<evidence type="ECO:0000256" key="5">
    <source>
        <dbReference type="SAM" id="Phobius"/>
    </source>
</evidence>
<sequence length="413" mass="47125">MSLKAKASDGHECLDNDERDITTMSTHLTDDSTTTGSKIEKYWLPPPSVEPLVVDFRCACYKLSHICTVGQTADVKFVIIFEWFDERLEGKSLTTNDLPRDLWGPDCILENAQVECEVGHDSFSLLNPETGRLKRSITFHGRIFTPFDLDDFPFDSDDLKMKFISISNWRTLDGTRFGNDPVKRLYTLCPMLNDHTVDFFTVGWNGKVNEFQILGWNHEVIHPPMQSKPIIFKFEINITRKANFYYLKIFAPLWLLVLTSLAAYTLETDDLGSRYEFLVTVLLTTVAFVYIVQELLPKKSLLTVVDKVVVCSMTSVTASVFFSFLISILPNPGTANIVFAIANQVVYWLTNIILIMPPHKRQQRHKAEILARDKKPELKTLGPSCRSSIVRFDRRSSTQLVSSMMKSLPQMSK</sequence>
<organism evidence="7">
    <name type="scientific">Trieres chinensis</name>
    <name type="common">Marine centric diatom</name>
    <name type="synonym">Odontella sinensis</name>
    <dbReference type="NCBI Taxonomy" id="1514140"/>
    <lineage>
        <taxon>Eukaryota</taxon>
        <taxon>Sar</taxon>
        <taxon>Stramenopiles</taxon>
        <taxon>Ochrophyta</taxon>
        <taxon>Bacillariophyta</taxon>
        <taxon>Mediophyceae</taxon>
        <taxon>Biddulphiophycidae</taxon>
        <taxon>Eupodiscales</taxon>
        <taxon>Parodontellaceae</taxon>
        <taxon>Trieres</taxon>
    </lineage>
</organism>
<accession>A0A7S1ZVF6</accession>
<evidence type="ECO:0000256" key="4">
    <source>
        <dbReference type="ARBA" id="ARBA00023136"/>
    </source>
</evidence>
<dbReference type="InterPro" id="IPR006202">
    <property type="entry name" value="Neur_chan_lig-bd"/>
</dbReference>
<comment type="subcellular location">
    <subcellularLocation>
        <location evidence="1">Membrane</location>
        <topology evidence="1">Multi-pass membrane protein</topology>
    </subcellularLocation>
</comment>
<dbReference type="AlphaFoldDB" id="A0A7S1ZVF6"/>
<evidence type="ECO:0000256" key="2">
    <source>
        <dbReference type="ARBA" id="ARBA00022692"/>
    </source>
</evidence>
<dbReference type="InterPro" id="IPR036734">
    <property type="entry name" value="Neur_chan_lig-bd_sf"/>
</dbReference>
<evidence type="ECO:0000256" key="1">
    <source>
        <dbReference type="ARBA" id="ARBA00004141"/>
    </source>
</evidence>
<keyword evidence="3 5" id="KW-1133">Transmembrane helix</keyword>
<evidence type="ECO:0000259" key="6">
    <source>
        <dbReference type="Pfam" id="PF02931"/>
    </source>
</evidence>
<proteinExistence type="predicted"/>
<gene>
    <name evidence="7" type="ORF">OSIN01602_LOCUS15410</name>
</gene>
<dbReference type="InterPro" id="IPR006201">
    <property type="entry name" value="Neur_channel"/>
</dbReference>
<dbReference type="InterPro" id="IPR038050">
    <property type="entry name" value="Neuro_actylchol_rec"/>
</dbReference>
<dbReference type="GO" id="GO:0004888">
    <property type="term" value="F:transmembrane signaling receptor activity"/>
    <property type="evidence" value="ECO:0007669"/>
    <property type="project" value="InterPro"/>
</dbReference>
<keyword evidence="4 5" id="KW-0472">Membrane</keyword>
<dbReference type="SUPFAM" id="SSF90112">
    <property type="entry name" value="Neurotransmitter-gated ion-channel transmembrane pore"/>
    <property type="match status" value="1"/>
</dbReference>
<dbReference type="PANTHER" id="PTHR18945">
    <property type="entry name" value="NEUROTRANSMITTER GATED ION CHANNEL"/>
    <property type="match status" value="1"/>
</dbReference>
<reference evidence="7" key="1">
    <citation type="submission" date="2021-01" db="EMBL/GenBank/DDBJ databases">
        <authorList>
            <person name="Corre E."/>
            <person name="Pelletier E."/>
            <person name="Niang G."/>
            <person name="Scheremetjew M."/>
            <person name="Finn R."/>
            <person name="Kale V."/>
            <person name="Holt S."/>
            <person name="Cochrane G."/>
            <person name="Meng A."/>
            <person name="Brown T."/>
            <person name="Cohen L."/>
        </authorList>
    </citation>
    <scope>NUCLEOTIDE SEQUENCE</scope>
    <source>
        <strain evidence="7">Grunow 1884</strain>
    </source>
</reference>
<feature type="domain" description="Neurotransmitter-gated ion-channel ligand-binding" evidence="6">
    <location>
        <begin position="48"/>
        <end position="169"/>
    </location>
</feature>
<dbReference type="InterPro" id="IPR036719">
    <property type="entry name" value="Neuro-gated_channel_TM_sf"/>
</dbReference>
<dbReference type="Pfam" id="PF02931">
    <property type="entry name" value="Neur_chan_LBD"/>
    <property type="match status" value="1"/>
</dbReference>
<feature type="transmembrane region" description="Helical" evidence="5">
    <location>
        <begin position="277"/>
        <end position="296"/>
    </location>
</feature>
<dbReference type="EMBL" id="HBGO01026839">
    <property type="protein sequence ID" value="CAD9350283.1"/>
    <property type="molecule type" value="Transcribed_RNA"/>
</dbReference>
<dbReference type="Gene3D" id="2.70.170.10">
    <property type="entry name" value="Neurotransmitter-gated ion-channel ligand-binding domain"/>
    <property type="match status" value="1"/>
</dbReference>